<dbReference type="AlphaFoldDB" id="A0A2R6WU14"/>
<proteinExistence type="predicted"/>
<gene>
    <name evidence="3" type="ORF">MARPO_0058s0098</name>
</gene>
<evidence type="ECO:0000256" key="2">
    <source>
        <dbReference type="SAM" id="MobiDB-lite"/>
    </source>
</evidence>
<sequence length="701" mass="79584">MPNTSAQVASGDTETFNSDMQEFPSRPDMASASPWGYTQVGQPATLKQETLQSSRNGRPSDESQMWQTPLSTESLSAPQNEVSLPEMVAHLEVALRASERAREEGCNESSALRRYLSEVEVAAAGLVARVHDLEHLLTLSTASHENKDLDQLRGQMLLVTARDARQHAIAAAQAISTARQATMQLDQVKREASALTASQEEEIKKLSVDLNHCHDLLQRKDSLLKEKEREEERLMYLVKELEGALNSSQLEVAAYRKRIEVMNNEAEEKATRFQDLLDSLEFSRASARASEHHLQEARIQKKDTAIQNELLQHKVAELESREVQTTIAHYDLELCKVRTLLEGEKTHLLMELAKLRQGNRSLKGEVAEWRGRYNTVLKQTNLKSGEDLVPTTFEPAEISCAKLRKFFSVDCFDDETYLVPDSTKRMSKEENICSGMAPTNEVTNRSELQNTQDGPHNYIVRYDEGRLDTKDCLRGGEHSTQEKMNGWRVKTQDRKENGDDLLLLSDRIEDGRYRNSEWGGSSCTDNQLRLIENMEYQNGRVRLDDRRELDDDEVCTSGRQLEPELQATNTVVTREKSFDYGSLSAAEAKTKNERKLRSVSFLDQLMYGPDNGTLALQDETCFEMGENLLSVAHRELVKLKRGKRGDSGCIPFSASLRLFGPIIFFLLQVVSRQASRKRSNMERDFNDMIYEGLKYLESRLD</sequence>
<evidence type="ECO:0000256" key="1">
    <source>
        <dbReference type="SAM" id="Coils"/>
    </source>
</evidence>
<dbReference type="Gramene" id="Mp5g21160.1">
    <property type="protein sequence ID" value="Mp5g21160.1.cds"/>
    <property type="gene ID" value="Mp5g21160"/>
</dbReference>
<evidence type="ECO:0000313" key="4">
    <source>
        <dbReference type="Proteomes" id="UP000244005"/>
    </source>
</evidence>
<dbReference type="Proteomes" id="UP000244005">
    <property type="component" value="Unassembled WGS sequence"/>
</dbReference>
<organism evidence="3 4">
    <name type="scientific">Marchantia polymorpha</name>
    <name type="common">Common liverwort</name>
    <name type="synonym">Marchantia aquatica</name>
    <dbReference type="NCBI Taxonomy" id="3197"/>
    <lineage>
        <taxon>Eukaryota</taxon>
        <taxon>Viridiplantae</taxon>
        <taxon>Streptophyta</taxon>
        <taxon>Embryophyta</taxon>
        <taxon>Marchantiophyta</taxon>
        <taxon>Marchantiopsida</taxon>
        <taxon>Marchantiidae</taxon>
        <taxon>Marchantiales</taxon>
        <taxon>Marchantiaceae</taxon>
        <taxon>Marchantia</taxon>
    </lineage>
</organism>
<reference evidence="4" key="1">
    <citation type="journal article" date="2017" name="Cell">
        <title>Insights into land plant evolution garnered from the Marchantia polymorpha genome.</title>
        <authorList>
            <person name="Bowman J.L."/>
            <person name="Kohchi T."/>
            <person name="Yamato K.T."/>
            <person name="Jenkins J."/>
            <person name="Shu S."/>
            <person name="Ishizaki K."/>
            <person name="Yamaoka S."/>
            <person name="Nishihama R."/>
            <person name="Nakamura Y."/>
            <person name="Berger F."/>
            <person name="Adam C."/>
            <person name="Aki S.S."/>
            <person name="Althoff F."/>
            <person name="Araki T."/>
            <person name="Arteaga-Vazquez M.A."/>
            <person name="Balasubrmanian S."/>
            <person name="Barry K."/>
            <person name="Bauer D."/>
            <person name="Boehm C.R."/>
            <person name="Briginshaw L."/>
            <person name="Caballero-Perez J."/>
            <person name="Catarino B."/>
            <person name="Chen F."/>
            <person name="Chiyoda S."/>
            <person name="Chovatia M."/>
            <person name="Davies K.M."/>
            <person name="Delmans M."/>
            <person name="Demura T."/>
            <person name="Dierschke T."/>
            <person name="Dolan L."/>
            <person name="Dorantes-Acosta A.E."/>
            <person name="Eklund D.M."/>
            <person name="Florent S.N."/>
            <person name="Flores-Sandoval E."/>
            <person name="Fujiyama A."/>
            <person name="Fukuzawa H."/>
            <person name="Galik B."/>
            <person name="Grimanelli D."/>
            <person name="Grimwood J."/>
            <person name="Grossniklaus U."/>
            <person name="Hamada T."/>
            <person name="Haseloff J."/>
            <person name="Hetherington A.J."/>
            <person name="Higo A."/>
            <person name="Hirakawa Y."/>
            <person name="Hundley H.N."/>
            <person name="Ikeda Y."/>
            <person name="Inoue K."/>
            <person name="Inoue S.I."/>
            <person name="Ishida S."/>
            <person name="Jia Q."/>
            <person name="Kakita M."/>
            <person name="Kanazawa T."/>
            <person name="Kawai Y."/>
            <person name="Kawashima T."/>
            <person name="Kennedy M."/>
            <person name="Kinose K."/>
            <person name="Kinoshita T."/>
            <person name="Kohara Y."/>
            <person name="Koide E."/>
            <person name="Komatsu K."/>
            <person name="Kopischke S."/>
            <person name="Kubo M."/>
            <person name="Kyozuka J."/>
            <person name="Lagercrantz U."/>
            <person name="Lin S.S."/>
            <person name="Lindquist E."/>
            <person name="Lipzen A.M."/>
            <person name="Lu C.W."/>
            <person name="De Luna E."/>
            <person name="Martienssen R.A."/>
            <person name="Minamino N."/>
            <person name="Mizutani M."/>
            <person name="Mizutani M."/>
            <person name="Mochizuki N."/>
            <person name="Monte I."/>
            <person name="Mosher R."/>
            <person name="Nagasaki H."/>
            <person name="Nakagami H."/>
            <person name="Naramoto S."/>
            <person name="Nishitani K."/>
            <person name="Ohtani M."/>
            <person name="Okamoto T."/>
            <person name="Okumura M."/>
            <person name="Phillips J."/>
            <person name="Pollak B."/>
            <person name="Reinders A."/>
            <person name="Rovekamp M."/>
            <person name="Sano R."/>
            <person name="Sawa S."/>
            <person name="Schmid M.W."/>
            <person name="Shirakawa M."/>
            <person name="Solano R."/>
            <person name="Spunde A."/>
            <person name="Suetsugu N."/>
            <person name="Sugano S."/>
            <person name="Sugiyama A."/>
            <person name="Sun R."/>
            <person name="Suzuki Y."/>
            <person name="Takenaka M."/>
            <person name="Takezawa D."/>
            <person name="Tomogane H."/>
            <person name="Tsuzuki M."/>
            <person name="Ueda T."/>
            <person name="Umeda M."/>
            <person name="Ward J.M."/>
            <person name="Watanabe Y."/>
            <person name="Yazaki K."/>
            <person name="Yokoyama R."/>
            <person name="Yoshitake Y."/>
            <person name="Yotsui I."/>
            <person name="Zachgo S."/>
            <person name="Schmutz J."/>
        </authorList>
    </citation>
    <scope>NUCLEOTIDE SEQUENCE [LARGE SCALE GENOMIC DNA]</scope>
    <source>
        <strain evidence="4">Tak-1</strain>
    </source>
</reference>
<evidence type="ECO:0000313" key="3">
    <source>
        <dbReference type="EMBL" id="PTQ37329.1"/>
    </source>
</evidence>
<dbReference type="OrthoDB" id="1899667at2759"/>
<protein>
    <submittedName>
        <fullName evidence="3">Uncharacterized protein</fullName>
    </submittedName>
</protein>
<feature type="region of interest" description="Disordered" evidence="2">
    <location>
        <begin position="1"/>
        <end position="74"/>
    </location>
</feature>
<feature type="compositionally biased region" description="Polar residues" evidence="2">
    <location>
        <begin position="39"/>
        <end position="74"/>
    </location>
</feature>
<keyword evidence="4" id="KW-1185">Reference proteome</keyword>
<feature type="compositionally biased region" description="Polar residues" evidence="2">
    <location>
        <begin position="1"/>
        <end position="20"/>
    </location>
</feature>
<name>A0A2R6WU14_MARPO</name>
<keyword evidence="1" id="KW-0175">Coiled coil</keyword>
<feature type="coiled-coil region" evidence="1">
    <location>
        <begin position="171"/>
        <end position="321"/>
    </location>
</feature>
<accession>A0A2R6WU14</accession>
<dbReference type="EMBL" id="KZ772730">
    <property type="protein sequence ID" value="PTQ37329.1"/>
    <property type="molecule type" value="Genomic_DNA"/>
</dbReference>